<keyword evidence="3" id="KW-1185">Reference proteome</keyword>
<gene>
    <name evidence="2" type="ORF">KK1_031981</name>
</gene>
<evidence type="ECO:0000313" key="3">
    <source>
        <dbReference type="Proteomes" id="UP000075243"/>
    </source>
</evidence>
<proteinExistence type="predicted"/>
<dbReference type="Gramene" id="C.cajan_30760.t">
    <property type="protein sequence ID" value="C.cajan_30760.t.cds1"/>
    <property type="gene ID" value="C.cajan_30760"/>
</dbReference>
<feature type="domain" description="Reverse transcriptase zinc-binding" evidence="1">
    <location>
        <begin position="19"/>
        <end position="86"/>
    </location>
</feature>
<evidence type="ECO:0000313" key="2">
    <source>
        <dbReference type="EMBL" id="KYP46406.1"/>
    </source>
</evidence>
<sequence length="98" mass="11784">SMKSTHEVVNQVVESLNQVLFKLVNRWRDPEQTHRLLWKLSHKCVFTNSIRMCWGLSSSNMCVICGEQEESLIHLFRDYYHAKLVWQVFIRIEQEVEF</sequence>
<accession>A0A151RV54</accession>
<dbReference type="Pfam" id="PF13966">
    <property type="entry name" value="zf-RVT"/>
    <property type="match status" value="1"/>
</dbReference>
<protein>
    <recommendedName>
        <fullName evidence="1">Reverse transcriptase zinc-binding domain-containing protein</fullName>
    </recommendedName>
</protein>
<reference evidence="2" key="1">
    <citation type="journal article" date="2012" name="Nat. Biotechnol.">
        <title>Draft genome sequence of pigeonpea (Cajanus cajan), an orphan legume crop of resource-poor farmers.</title>
        <authorList>
            <person name="Varshney R.K."/>
            <person name="Chen W."/>
            <person name="Li Y."/>
            <person name="Bharti A.K."/>
            <person name="Saxena R.K."/>
            <person name="Schlueter J.A."/>
            <person name="Donoghue M.T."/>
            <person name="Azam S."/>
            <person name="Fan G."/>
            <person name="Whaley A.M."/>
            <person name="Farmer A.D."/>
            <person name="Sheridan J."/>
            <person name="Iwata A."/>
            <person name="Tuteja R."/>
            <person name="Penmetsa R.V."/>
            <person name="Wu W."/>
            <person name="Upadhyaya H.D."/>
            <person name="Yang S.P."/>
            <person name="Shah T."/>
            <person name="Saxena K.B."/>
            <person name="Michael T."/>
            <person name="McCombie W.R."/>
            <person name="Yang B."/>
            <person name="Zhang G."/>
            <person name="Yang H."/>
            <person name="Wang J."/>
            <person name="Spillane C."/>
            <person name="Cook D.R."/>
            <person name="May G.D."/>
            <person name="Xu X."/>
            <person name="Jackson S.A."/>
        </authorList>
    </citation>
    <scope>NUCLEOTIDE SEQUENCE [LARGE SCALE GENOMIC DNA]</scope>
</reference>
<name>A0A151RV54_CAJCA</name>
<dbReference type="InterPro" id="IPR026960">
    <property type="entry name" value="RVT-Znf"/>
</dbReference>
<organism evidence="2 3">
    <name type="scientific">Cajanus cajan</name>
    <name type="common">Pigeon pea</name>
    <name type="synonym">Cajanus indicus</name>
    <dbReference type="NCBI Taxonomy" id="3821"/>
    <lineage>
        <taxon>Eukaryota</taxon>
        <taxon>Viridiplantae</taxon>
        <taxon>Streptophyta</taxon>
        <taxon>Embryophyta</taxon>
        <taxon>Tracheophyta</taxon>
        <taxon>Spermatophyta</taxon>
        <taxon>Magnoliopsida</taxon>
        <taxon>eudicotyledons</taxon>
        <taxon>Gunneridae</taxon>
        <taxon>Pentapetalae</taxon>
        <taxon>rosids</taxon>
        <taxon>fabids</taxon>
        <taxon>Fabales</taxon>
        <taxon>Fabaceae</taxon>
        <taxon>Papilionoideae</taxon>
        <taxon>50 kb inversion clade</taxon>
        <taxon>NPAAA clade</taxon>
        <taxon>indigoferoid/millettioid clade</taxon>
        <taxon>Phaseoleae</taxon>
        <taxon>Cajanus</taxon>
    </lineage>
</organism>
<feature type="non-terminal residue" evidence="2">
    <location>
        <position position="1"/>
    </location>
</feature>
<dbReference type="EMBL" id="KQ483559">
    <property type="protein sequence ID" value="KYP46406.1"/>
    <property type="molecule type" value="Genomic_DNA"/>
</dbReference>
<dbReference type="AlphaFoldDB" id="A0A151RV54"/>
<dbReference type="Proteomes" id="UP000075243">
    <property type="component" value="Unassembled WGS sequence"/>
</dbReference>
<evidence type="ECO:0000259" key="1">
    <source>
        <dbReference type="Pfam" id="PF13966"/>
    </source>
</evidence>